<keyword evidence="3" id="KW-1185">Reference proteome</keyword>
<reference evidence="3" key="1">
    <citation type="journal article" date="2019" name="Int. J. Syst. Evol. Microbiol.">
        <title>The Global Catalogue of Microorganisms (GCM) 10K type strain sequencing project: providing services to taxonomists for standard genome sequencing and annotation.</title>
        <authorList>
            <consortium name="The Broad Institute Genomics Platform"/>
            <consortium name="The Broad Institute Genome Sequencing Center for Infectious Disease"/>
            <person name="Wu L."/>
            <person name="Ma J."/>
        </authorList>
    </citation>
    <scope>NUCLEOTIDE SEQUENCE [LARGE SCALE GENOMIC DNA]</scope>
    <source>
        <strain evidence="3">CCUG 60742</strain>
    </source>
</reference>
<proteinExistence type="predicted"/>
<evidence type="ECO:0000313" key="3">
    <source>
        <dbReference type="Proteomes" id="UP001597073"/>
    </source>
</evidence>
<organism evidence="2 3">
    <name type="scientific">Mucilaginibacter lutimaris</name>
    <dbReference type="NCBI Taxonomy" id="931629"/>
    <lineage>
        <taxon>Bacteria</taxon>
        <taxon>Pseudomonadati</taxon>
        <taxon>Bacteroidota</taxon>
        <taxon>Sphingobacteriia</taxon>
        <taxon>Sphingobacteriales</taxon>
        <taxon>Sphingobacteriaceae</taxon>
        <taxon>Mucilaginibacter</taxon>
    </lineage>
</organism>
<keyword evidence="1" id="KW-0732">Signal</keyword>
<gene>
    <name evidence="2" type="ORF">ACFQZI_04090</name>
</gene>
<name>A0ABW2ZCV5_9SPHI</name>
<feature type="chain" id="PRO_5046203980" evidence="1">
    <location>
        <begin position="22"/>
        <end position="225"/>
    </location>
</feature>
<evidence type="ECO:0000313" key="2">
    <source>
        <dbReference type="EMBL" id="MFD0764017.1"/>
    </source>
</evidence>
<accession>A0ABW2ZCV5</accession>
<feature type="signal peptide" evidence="1">
    <location>
        <begin position="1"/>
        <end position="21"/>
    </location>
</feature>
<dbReference type="EMBL" id="JBHTIA010000003">
    <property type="protein sequence ID" value="MFD0764017.1"/>
    <property type="molecule type" value="Genomic_DNA"/>
</dbReference>
<dbReference type="Proteomes" id="UP001597073">
    <property type="component" value="Unassembled WGS sequence"/>
</dbReference>
<protein>
    <submittedName>
        <fullName evidence="2">Uncharacterized protein</fullName>
    </submittedName>
</protein>
<evidence type="ECO:0000256" key="1">
    <source>
        <dbReference type="SAM" id="SignalP"/>
    </source>
</evidence>
<sequence>MKKTLLVLLITISLSQLKAFAQYGTNSQTPITDALGRPVATRDFIKFKGSPFLYDEWVKGEITTNDGQVYKDLLLKFDLTHNLLTFTYNKDDEPQRFKDPVRVFTMYAETVRVFANGFPKTDGLNKDTYYEVIAAGKTLLLKHHRPILKTVRDENRAPVVGQYTETQYYYIFKNDKINKIKRNQQAIAAALADKADQVSTYLNTHKTNFDSDADLKKLFDYYNSL</sequence>
<dbReference type="RefSeq" id="WP_377138769.1">
    <property type="nucleotide sequence ID" value="NZ_JBHTIA010000003.1"/>
</dbReference>
<comment type="caution">
    <text evidence="2">The sequence shown here is derived from an EMBL/GenBank/DDBJ whole genome shotgun (WGS) entry which is preliminary data.</text>
</comment>